<dbReference type="SUPFAM" id="SSF53448">
    <property type="entry name" value="Nucleotide-diphospho-sugar transferases"/>
    <property type="match status" value="1"/>
</dbReference>
<gene>
    <name evidence="11" type="ORF">ELY37_08445</name>
</gene>
<comment type="similarity">
    <text evidence="8">Belongs to the glycosyltransferase 2 family. GtrB subfamily.</text>
</comment>
<organism evidence="11 12">
    <name type="scientific">Vreelandella populi</name>
    <dbReference type="NCBI Taxonomy" id="2498858"/>
    <lineage>
        <taxon>Bacteria</taxon>
        <taxon>Pseudomonadati</taxon>
        <taxon>Pseudomonadota</taxon>
        <taxon>Gammaproteobacteria</taxon>
        <taxon>Oceanospirillales</taxon>
        <taxon>Halomonadaceae</taxon>
        <taxon>Vreelandella</taxon>
    </lineage>
</organism>
<keyword evidence="2" id="KW-1003">Cell membrane</keyword>
<evidence type="ECO:0000256" key="1">
    <source>
        <dbReference type="ARBA" id="ARBA00004651"/>
    </source>
</evidence>
<evidence type="ECO:0000256" key="6">
    <source>
        <dbReference type="ARBA" id="ARBA00022989"/>
    </source>
</evidence>
<dbReference type="GO" id="GO:0016757">
    <property type="term" value="F:glycosyltransferase activity"/>
    <property type="evidence" value="ECO:0007669"/>
    <property type="project" value="UniProtKB-KW"/>
</dbReference>
<sequence>MTHDAKKPTLSLIVPVLDEEESIGTFLAAINEHLTTLPAELEILFVDDGSSDNTIAEIERAQEDDGRVRYIKLSRNFGKEAAMTAGLDHATGDAVIPMDVDLQDPPKLINEFFRLWQEGYDTVYGLRRDRNEDTRGKRASANMFYRVFNWLSHTEIPANTGDYRLMDRKVVEALKKLPERNRFMKGMFAWPGFSSIGVEYSRPARHAGQTKWNAWKLWNFAIDGLTSFSTWPLRVWTYIGLSVAMLSLIYMSYIIIRTIIFGVDWPGYASIMSAILFFGSVQLISIGVLGEYIGRLYIESKNRPLYLVERDSNINMDKS</sequence>
<keyword evidence="6 9" id="KW-1133">Transmembrane helix</keyword>
<evidence type="ECO:0000256" key="2">
    <source>
        <dbReference type="ARBA" id="ARBA00022475"/>
    </source>
</evidence>
<name>A0A433LBG5_9GAMM</name>
<evidence type="ECO:0000256" key="7">
    <source>
        <dbReference type="ARBA" id="ARBA00023136"/>
    </source>
</evidence>
<comment type="caution">
    <text evidence="11">The sequence shown here is derived from an EMBL/GenBank/DDBJ whole genome shotgun (WGS) entry which is preliminary data.</text>
</comment>
<evidence type="ECO:0000259" key="10">
    <source>
        <dbReference type="Pfam" id="PF00535"/>
    </source>
</evidence>
<evidence type="ECO:0000256" key="4">
    <source>
        <dbReference type="ARBA" id="ARBA00022679"/>
    </source>
</evidence>
<dbReference type="PANTHER" id="PTHR48090:SF1">
    <property type="entry name" value="PROPHAGE BACTOPRENOL GLUCOSYL TRANSFERASE HOMOLOG"/>
    <property type="match status" value="1"/>
</dbReference>
<feature type="transmembrane region" description="Helical" evidence="9">
    <location>
        <begin position="235"/>
        <end position="256"/>
    </location>
</feature>
<feature type="domain" description="Glycosyltransferase 2-like" evidence="10">
    <location>
        <begin position="11"/>
        <end position="173"/>
    </location>
</feature>
<evidence type="ECO:0000313" key="11">
    <source>
        <dbReference type="EMBL" id="RUR46018.1"/>
    </source>
</evidence>
<keyword evidence="7 9" id="KW-0472">Membrane</keyword>
<comment type="subcellular location">
    <subcellularLocation>
        <location evidence="1">Cell membrane</location>
        <topology evidence="1">Multi-pass membrane protein</topology>
    </subcellularLocation>
</comment>
<dbReference type="OrthoDB" id="9811884at2"/>
<feature type="transmembrane region" description="Helical" evidence="9">
    <location>
        <begin position="268"/>
        <end position="293"/>
    </location>
</feature>
<evidence type="ECO:0000256" key="8">
    <source>
        <dbReference type="ARBA" id="ARBA00038152"/>
    </source>
</evidence>
<evidence type="ECO:0000256" key="5">
    <source>
        <dbReference type="ARBA" id="ARBA00022692"/>
    </source>
</evidence>
<dbReference type="InterPro" id="IPR050256">
    <property type="entry name" value="Glycosyltransferase_2"/>
</dbReference>
<dbReference type="Gene3D" id="3.90.550.10">
    <property type="entry name" value="Spore Coat Polysaccharide Biosynthesis Protein SpsA, Chain A"/>
    <property type="match status" value="1"/>
</dbReference>
<accession>A0A433LBG5</accession>
<dbReference type="FunFam" id="3.90.550.10:FF:000079">
    <property type="entry name" value="Probable glycosyl transferase"/>
    <property type="match status" value="1"/>
</dbReference>
<protein>
    <submittedName>
        <fullName evidence="11">Glycosyltransferase</fullName>
    </submittedName>
</protein>
<keyword evidence="3" id="KW-0328">Glycosyltransferase</keyword>
<evidence type="ECO:0000256" key="3">
    <source>
        <dbReference type="ARBA" id="ARBA00022676"/>
    </source>
</evidence>
<proteinExistence type="inferred from homology"/>
<dbReference type="RefSeq" id="WP_126949320.1">
    <property type="nucleotide sequence ID" value="NZ_RZHC01000001.1"/>
</dbReference>
<keyword evidence="12" id="KW-1185">Reference proteome</keyword>
<keyword evidence="5 9" id="KW-0812">Transmembrane</keyword>
<dbReference type="GO" id="GO:0005886">
    <property type="term" value="C:plasma membrane"/>
    <property type="evidence" value="ECO:0007669"/>
    <property type="project" value="UniProtKB-SubCell"/>
</dbReference>
<keyword evidence="4 11" id="KW-0808">Transferase</keyword>
<evidence type="ECO:0000256" key="9">
    <source>
        <dbReference type="SAM" id="Phobius"/>
    </source>
</evidence>
<dbReference type="EMBL" id="RZHD01000005">
    <property type="protein sequence ID" value="RUR46018.1"/>
    <property type="molecule type" value="Genomic_DNA"/>
</dbReference>
<reference evidence="11 12" key="1">
    <citation type="submission" date="2018-12" db="EMBL/GenBank/DDBJ databases">
        <title>three novel Halomonas strain isolated from plants.</title>
        <authorList>
            <person name="Sun C."/>
        </authorList>
    </citation>
    <scope>NUCLEOTIDE SEQUENCE [LARGE SCALE GENOMIC DNA]</scope>
    <source>
        <strain evidence="11 12">RC</strain>
    </source>
</reference>
<dbReference type="InterPro" id="IPR001173">
    <property type="entry name" value="Glyco_trans_2-like"/>
</dbReference>
<dbReference type="PANTHER" id="PTHR48090">
    <property type="entry name" value="UNDECAPRENYL-PHOSPHATE 4-DEOXY-4-FORMAMIDO-L-ARABINOSE TRANSFERASE-RELATED"/>
    <property type="match status" value="1"/>
</dbReference>
<evidence type="ECO:0000313" key="12">
    <source>
        <dbReference type="Proteomes" id="UP000286912"/>
    </source>
</evidence>
<dbReference type="Proteomes" id="UP000286912">
    <property type="component" value="Unassembled WGS sequence"/>
</dbReference>
<dbReference type="Pfam" id="PF00535">
    <property type="entry name" value="Glycos_transf_2"/>
    <property type="match status" value="1"/>
</dbReference>
<dbReference type="AlphaFoldDB" id="A0A433LBG5"/>
<dbReference type="CDD" id="cd04187">
    <property type="entry name" value="DPM1_like_bac"/>
    <property type="match status" value="1"/>
</dbReference>
<dbReference type="InterPro" id="IPR029044">
    <property type="entry name" value="Nucleotide-diphossugar_trans"/>
</dbReference>